<dbReference type="AlphaFoldDB" id="A0A8J6IYL3"/>
<evidence type="ECO:0000256" key="4">
    <source>
        <dbReference type="ARBA" id="ARBA00022989"/>
    </source>
</evidence>
<reference evidence="9" key="1">
    <citation type="submission" date="2020-08" db="EMBL/GenBank/DDBJ databases">
        <title>Genome public.</title>
        <authorList>
            <person name="Liu C."/>
            <person name="Sun Q."/>
        </authorList>
    </citation>
    <scope>NUCLEOTIDE SEQUENCE</scope>
    <source>
        <strain evidence="9">BX5</strain>
    </source>
</reference>
<feature type="transmembrane region" description="Helical" evidence="7">
    <location>
        <begin position="704"/>
        <end position="727"/>
    </location>
</feature>
<comment type="caution">
    <text evidence="9">The sequence shown here is derived from an EMBL/GenBank/DDBJ whole genome shotgun (WGS) entry which is preliminary data.</text>
</comment>
<feature type="transmembrane region" description="Helical" evidence="7">
    <location>
        <begin position="637"/>
        <end position="655"/>
    </location>
</feature>
<evidence type="ECO:0000259" key="8">
    <source>
        <dbReference type="Pfam" id="PF03176"/>
    </source>
</evidence>
<evidence type="ECO:0000313" key="9">
    <source>
        <dbReference type="EMBL" id="MBC5717730.1"/>
    </source>
</evidence>
<feature type="transmembrane region" description="Helical" evidence="7">
    <location>
        <begin position="747"/>
        <end position="768"/>
    </location>
</feature>
<dbReference type="SUPFAM" id="SSF82866">
    <property type="entry name" value="Multidrug efflux transporter AcrB transmembrane domain"/>
    <property type="match status" value="2"/>
</dbReference>
<evidence type="ECO:0000313" key="10">
    <source>
        <dbReference type="Proteomes" id="UP000602260"/>
    </source>
</evidence>
<dbReference type="GO" id="GO:0005886">
    <property type="term" value="C:plasma membrane"/>
    <property type="evidence" value="ECO:0007669"/>
    <property type="project" value="UniProtKB-SubCell"/>
</dbReference>
<feature type="region of interest" description="Disordered" evidence="6">
    <location>
        <begin position="823"/>
        <end position="845"/>
    </location>
</feature>
<dbReference type="PANTHER" id="PTHR33406">
    <property type="entry name" value="MEMBRANE PROTEIN MJ1562-RELATED"/>
    <property type="match status" value="1"/>
</dbReference>
<evidence type="ECO:0000256" key="1">
    <source>
        <dbReference type="ARBA" id="ARBA00004651"/>
    </source>
</evidence>
<feature type="transmembrane region" description="Helical" evidence="7">
    <location>
        <begin position="212"/>
        <end position="233"/>
    </location>
</feature>
<name>A0A8J6IYL3_9FIRM</name>
<feature type="domain" description="Membrane transport protein MMPL" evidence="8">
    <location>
        <begin position="135"/>
        <end position="349"/>
    </location>
</feature>
<evidence type="ECO:0000256" key="6">
    <source>
        <dbReference type="SAM" id="MobiDB-lite"/>
    </source>
</evidence>
<feature type="transmembrane region" description="Helical" evidence="7">
    <location>
        <begin position="280"/>
        <end position="303"/>
    </location>
</feature>
<dbReference type="InterPro" id="IPR050545">
    <property type="entry name" value="Mycobact_MmpL"/>
</dbReference>
<feature type="domain" description="Membrane transport protein MMPL" evidence="8">
    <location>
        <begin position="558"/>
        <end position="763"/>
    </location>
</feature>
<feature type="transmembrane region" description="Helical" evidence="7">
    <location>
        <begin position="612"/>
        <end position="630"/>
    </location>
</feature>
<dbReference type="RefSeq" id="WP_186878914.1">
    <property type="nucleotide sequence ID" value="NZ_JACOPN010000007.1"/>
</dbReference>
<evidence type="ECO:0000256" key="2">
    <source>
        <dbReference type="ARBA" id="ARBA00022475"/>
    </source>
</evidence>
<dbReference type="Proteomes" id="UP000602260">
    <property type="component" value="Unassembled WGS sequence"/>
</dbReference>
<sequence>MSKPQGGGSFFETIARFVVDRRNLIFFLYIVAAIFSVISSRWVGVNNDITDYLSEDTETRKGLTLMDDEMTTFGTARIMVSHVTYDIAYDLAGQIEGIDGVSSAKLGDNDPADPPDEDDDAEPDTPEDIADYMQGANALITVTFDGEEDDDSAKAAMQDIRTLLSDYDAYISTKVGVSQADTLAQEMTVILAIAAVIIVLVLLITSRSYAELPVMILTFASAALLNMGTNFWFGTISFISNSVTVVLQLALAIDYAIILLHRFTEERQTCDTRQACINAVSYSIPAIASSSLTTISGLGAMLFMQFGIGPDMAMVLIKAICFSMLSVFTLMPGLLMLFANALVRTQHREFLPKIDKWGRLVVKLRYIGVPVFLVVLVAGFILANRCPYVYGDTLVKTTSHSEQQIADHRVDDTFGAQNVAAVLVPRGDYEKEKRLLDRLERYDQVDSATGLSNIEAKDGYCLTDKMTPRQFSEMTDVSYESVCLLYSAYAVDQEEYGRIVGGIENYSVPLMDMFIFLHDQMDEGYVSLDDETEADVNDMYDQLIDGQKQMLGENYSRLVLNLDLPEEGQETFAFLKTIHQEAERYYPADQVLVVGNATSNYDLSTSFARDNVMISVLSVAFVILILLFTFQSVGLPILLILVIQGSIWINFSFPTLTNTNIYFMSYLVVTAIQMGANIDYAIVISTRYTEMKASFPPKTAIVKALNLAFPTVFTSGTILSSAAFLIGKISTEAAIVGIGECISRGTLISMFLVMFILPQILLVGDIIVEKTSFKLKAPVPAQRTAGTVYVNGRVRGRINGVVDANVHGVVHGEISALVGSGTIEKLPEEDPSDDDQAQDEETNGK</sequence>
<feature type="transmembrane region" description="Helical" evidence="7">
    <location>
        <begin position="187"/>
        <end position="205"/>
    </location>
</feature>
<evidence type="ECO:0000256" key="7">
    <source>
        <dbReference type="SAM" id="Phobius"/>
    </source>
</evidence>
<keyword evidence="5 7" id="KW-0472">Membrane</keyword>
<comment type="subcellular location">
    <subcellularLocation>
        <location evidence="1">Cell membrane</location>
        <topology evidence="1">Multi-pass membrane protein</topology>
    </subcellularLocation>
</comment>
<feature type="region of interest" description="Disordered" evidence="6">
    <location>
        <begin position="103"/>
        <end position="125"/>
    </location>
</feature>
<proteinExistence type="predicted"/>
<organism evidence="9 10">
    <name type="scientific">Flintibacter faecis</name>
    <dbReference type="NCBI Taxonomy" id="2763047"/>
    <lineage>
        <taxon>Bacteria</taxon>
        <taxon>Bacillati</taxon>
        <taxon>Bacillota</taxon>
        <taxon>Clostridia</taxon>
        <taxon>Eubacteriales</taxon>
        <taxon>Flintibacter</taxon>
    </lineage>
</organism>
<keyword evidence="3 7" id="KW-0812">Transmembrane</keyword>
<dbReference type="EMBL" id="JACOPN010000007">
    <property type="protein sequence ID" value="MBC5717730.1"/>
    <property type="molecule type" value="Genomic_DNA"/>
</dbReference>
<feature type="transmembrane region" description="Helical" evidence="7">
    <location>
        <begin position="24"/>
        <end position="43"/>
    </location>
</feature>
<feature type="transmembrane region" description="Helical" evidence="7">
    <location>
        <begin position="315"/>
        <end position="343"/>
    </location>
</feature>
<dbReference type="InterPro" id="IPR004869">
    <property type="entry name" value="MMPL_dom"/>
</dbReference>
<protein>
    <submittedName>
        <fullName evidence="9">MMPL family transporter</fullName>
    </submittedName>
</protein>
<dbReference type="Pfam" id="PF03176">
    <property type="entry name" value="MMPL"/>
    <property type="match status" value="2"/>
</dbReference>
<feature type="transmembrane region" description="Helical" evidence="7">
    <location>
        <begin position="239"/>
        <end position="260"/>
    </location>
</feature>
<evidence type="ECO:0000256" key="3">
    <source>
        <dbReference type="ARBA" id="ARBA00022692"/>
    </source>
</evidence>
<feature type="transmembrane region" description="Helical" evidence="7">
    <location>
        <begin position="661"/>
        <end position="683"/>
    </location>
</feature>
<keyword evidence="10" id="KW-1185">Reference proteome</keyword>
<feature type="compositionally biased region" description="Acidic residues" evidence="6">
    <location>
        <begin position="827"/>
        <end position="845"/>
    </location>
</feature>
<feature type="transmembrane region" description="Helical" evidence="7">
    <location>
        <begin position="364"/>
        <end position="383"/>
    </location>
</feature>
<accession>A0A8J6IYL3</accession>
<gene>
    <name evidence="9" type="ORF">H8S55_10405</name>
</gene>
<evidence type="ECO:0000256" key="5">
    <source>
        <dbReference type="ARBA" id="ARBA00023136"/>
    </source>
</evidence>
<feature type="compositionally biased region" description="Acidic residues" evidence="6">
    <location>
        <begin position="110"/>
        <end position="125"/>
    </location>
</feature>
<dbReference type="Gene3D" id="1.20.1640.10">
    <property type="entry name" value="Multidrug efflux transporter AcrB transmembrane domain"/>
    <property type="match status" value="2"/>
</dbReference>
<keyword evidence="4 7" id="KW-1133">Transmembrane helix</keyword>
<dbReference type="PANTHER" id="PTHR33406:SF13">
    <property type="entry name" value="MEMBRANE PROTEIN YDFJ"/>
    <property type="match status" value="1"/>
</dbReference>
<keyword evidence="2" id="KW-1003">Cell membrane</keyword>